<gene>
    <name evidence="3" type="ORF">IXB28_14825</name>
</gene>
<evidence type="ECO:0000256" key="1">
    <source>
        <dbReference type="SAM" id="SignalP"/>
    </source>
</evidence>
<dbReference type="Proteomes" id="UP001196661">
    <property type="component" value="Unassembled WGS sequence"/>
</dbReference>
<protein>
    <submittedName>
        <fullName evidence="3">S-layer family protein</fullName>
    </submittedName>
</protein>
<dbReference type="Pfam" id="PF05860">
    <property type="entry name" value="TPS"/>
    <property type="match status" value="1"/>
</dbReference>
<feature type="chain" id="PRO_5045953979" evidence="1">
    <location>
        <begin position="23"/>
        <end position="843"/>
    </location>
</feature>
<proteinExistence type="predicted"/>
<feature type="signal peptide" evidence="1">
    <location>
        <begin position="1"/>
        <end position="22"/>
    </location>
</feature>
<dbReference type="Gene3D" id="2.160.20.10">
    <property type="entry name" value="Single-stranded right-handed beta-helix, Pectin lyase-like"/>
    <property type="match status" value="2"/>
</dbReference>
<keyword evidence="4" id="KW-1185">Reference proteome</keyword>
<feature type="domain" description="Filamentous haemagglutinin FhaB/tRNA nuclease CdiA-like TPS" evidence="2">
    <location>
        <begin position="25"/>
        <end position="140"/>
    </location>
</feature>
<keyword evidence="1" id="KW-0732">Signal</keyword>
<reference evidence="3 4" key="1">
    <citation type="journal article" date="2021" name="Mar. Drugs">
        <title>Genome Reduction and Secondary Metabolism of the Marine Sponge-Associated Cyanobacterium Leptothoe.</title>
        <authorList>
            <person name="Konstantinou D."/>
            <person name="Popin R.V."/>
            <person name="Fewer D.P."/>
            <person name="Sivonen K."/>
            <person name="Gkelis S."/>
        </authorList>
    </citation>
    <scope>NUCLEOTIDE SEQUENCE [LARGE SCALE GENOMIC DNA]</scope>
    <source>
        <strain evidence="3 4">TAU-MAC 1615</strain>
    </source>
</reference>
<evidence type="ECO:0000313" key="4">
    <source>
        <dbReference type="Proteomes" id="UP001196661"/>
    </source>
</evidence>
<comment type="caution">
    <text evidence="3">The sequence shown here is derived from an EMBL/GenBank/DDBJ whole genome shotgun (WGS) entry which is preliminary data.</text>
</comment>
<dbReference type="InterPro" id="IPR012334">
    <property type="entry name" value="Pectin_lyas_fold"/>
</dbReference>
<dbReference type="InterPro" id="IPR011050">
    <property type="entry name" value="Pectin_lyase_fold/virulence"/>
</dbReference>
<dbReference type="EMBL" id="JADOER010000013">
    <property type="protein sequence ID" value="MBT9313485.1"/>
    <property type="molecule type" value="Genomic_DNA"/>
</dbReference>
<dbReference type="SUPFAM" id="SSF51126">
    <property type="entry name" value="Pectin lyase-like"/>
    <property type="match status" value="2"/>
</dbReference>
<name>A0ABS5Y6K2_9CYAN</name>
<evidence type="ECO:0000259" key="2">
    <source>
        <dbReference type="SMART" id="SM00912"/>
    </source>
</evidence>
<evidence type="ECO:0000313" key="3">
    <source>
        <dbReference type="EMBL" id="MBT9313485.1"/>
    </source>
</evidence>
<sequence length="843" mass="85242">MKIAILILACVKVLLACPATFAQVVADDSVNTVVTGGGTYLITGGTTTGTAPSLFHSFETFSLSTGDTAVFDLTTSPQVENVFSRVTGGNPSEINGTLTLSGANANLYLLNPAGIVFGPTAQLLLPASFVATTADGLMFENDFVFSASDPQTLPLLTVNTPIGLQMGANAGAVSVNGVGHTLAKLDATGQPFEGAPHVQLGPTTGLQVAPGQTLALVGNGVTLTGGVVTAPSGNLEIGAVAPGEQVAIATTPTGIDLNYDSVNTFQDVSLQQQSLANVSGVAVQINPFLPIHTFTSHQGQLQVAGRQVSLTETSLLLGQNGVAATQPGGPIQVNASEQLLISGSDGSSLVSSGIVGENLGLTLNGDVQLTASDLAVENGGLVTNTTYSTADGGQIDVQVDNQLTIAGFNSQAPRVSSTITSAAFAAGSGGDVNISARDFSLLAGGSATSLNFATGTGGDVTIGADTVLLSGRVSSTQVPSTISSSNFGLGNAGNLTIDTRLLNMQDTSAIGATSSGDGAAGNITINATERIDLSAPITGLPVTTSISSSTIVPNLSEQQLLNLSAVPNGDAGSVIITTPVLEMTGPSSISAQNLGTGDAGVVSIQADRMLLQDNAVIKGRTVAGEIGNITLTVADFLLLRNGSNITTESPGIGNGGNITISTPALLALENSDIVADASQGNGGNITISSQLLLGTQFRRQRTAESDITASSKFGLNGTVSINGIEINPNSGLVELPTEVDDPSQQIAESCSALGVNELVMTGRGGIPTTPNHVLMPNHTWIDFRANSPLVQDVSPSSRLTLPPSPDQLIEATGWHTNATGQIEIVANGTQPDIYAACNDLLNG</sequence>
<organism evidence="3 4">
    <name type="scientific">Leptothoe kymatousa TAU-MAC 1615</name>
    <dbReference type="NCBI Taxonomy" id="2364775"/>
    <lineage>
        <taxon>Bacteria</taxon>
        <taxon>Bacillati</taxon>
        <taxon>Cyanobacteriota</taxon>
        <taxon>Cyanophyceae</taxon>
        <taxon>Nodosilineales</taxon>
        <taxon>Cymatolegaceae</taxon>
        <taxon>Leptothoe</taxon>
        <taxon>Leptothoe kymatousa</taxon>
    </lineage>
</organism>
<dbReference type="SMART" id="SM00912">
    <property type="entry name" value="Haemagg_act"/>
    <property type="match status" value="1"/>
</dbReference>
<accession>A0ABS5Y6K2</accession>
<dbReference type="RefSeq" id="WP_215619374.1">
    <property type="nucleotide sequence ID" value="NZ_JADOER010000013.1"/>
</dbReference>
<dbReference type="InterPro" id="IPR008638">
    <property type="entry name" value="FhaB/CdiA-like_TPS"/>
</dbReference>
<dbReference type="NCBIfam" id="TIGR01901">
    <property type="entry name" value="adhes_NPXG"/>
    <property type="match status" value="1"/>
</dbReference>